<feature type="domain" description="SD-repeat containing protein B" evidence="5">
    <location>
        <begin position="179"/>
        <end position="230"/>
    </location>
</feature>
<dbReference type="Proteomes" id="UP000248745">
    <property type="component" value="Unassembled WGS sequence"/>
</dbReference>
<dbReference type="OrthoDB" id="636383at2"/>
<feature type="domain" description="Secretion system C-terminal sorting" evidence="6">
    <location>
        <begin position="796"/>
        <end position="865"/>
    </location>
</feature>
<keyword evidence="2" id="KW-0964">Secreted</keyword>
<evidence type="ECO:0000256" key="3">
    <source>
        <dbReference type="ARBA" id="ARBA00022729"/>
    </source>
</evidence>
<reference evidence="7 8" key="1">
    <citation type="submission" date="2018-06" db="EMBL/GenBank/DDBJ databases">
        <title>Mucibacter soli gen. nov., sp. nov., a new member of the family Chitinophagaceae producing mucin.</title>
        <authorList>
            <person name="Kim M.-K."/>
            <person name="Park S."/>
            <person name="Kim T.-S."/>
            <person name="Joung Y."/>
            <person name="Han J.-H."/>
            <person name="Kim S.B."/>
        </authorList>
    </citation>
    <scope>NUCLEOTIDE SEQUENCE [LARGE SCALE GENOMIC DNA]</scope>
    <source>
        <strain evidence="7 8">R1-15</strain>
    </source>
</reference>
<dbReference type="Gene3D" id="2.60.40.10">
    <property type="entry name" value="Immunoglobulins"/>
    <property type="match status" value="2"/>
</dbReference>
<name>A0A2W2BFN4_9BACT</name>
<evidence type="ECO:0000259" key="6">
    <source>
        <dbReference type="Pfam" id="PF18962"/>
    </source>
</evidence>
<dbReference type="InterPro" id="IPR033764">
    <property type="entry name" value="Sdr_B"/>
</dbReference>
<sequence length="867" mass="92545">MTITNFFKGKCKNALSFRTMTKFSGLAACLLLADYGANAQINLSDITPGSVTVDVSGTGTTTSSSTPVDNSATTSQVLNANGTITIDLGSAKVVQGYSLTNGGWINYPSDWTIQGSNNATSGFVTLDTHTGNTWEMDGSRKFFAANNSTAYRYYRFVNNASTQVGIYEIELFQNFSIRGTVFQDYNLNDVQDAGEPAVVGTTVWLKQLSNATPISTTVTDATGAFQFPGSAIDGQERFSVIVQPQGNLLPRSERLAYTWPKSWADGVVMFANIYPLQDANPYSQSGVVNFGLLPNTSSYVSEVTHANPNLITNEHNGTFGTSDSTGTGFMDLHPNAISFNYYDPRPDMFPNVTDYVMGSDYSYENSIASGSMLQAEATYTVTDMRGTTILETLDGGSGSQSMTQILNSTSWGWRYSVGATNGAWNDRFMALNGNAAAPISSAENIFSDTVTLVQNKNYSFGLYGKGANKTYQGAQFAVPTKLRYSLINLATGDTAAIGYMVVQTTTSNASDSINLGWNRVVTNFTATAAGNYGVYYQTYANGTAGNDAYLDNFFLRQASYQISGTVYNDANGMSNGVIDGTPMNAMAGTPVYAYLLDPSTNQVAGISNVASDGTYMLFAPDVDKSYQVVISTQVLNSGDIYGTMNTPSGWNFVGSNTGVNNTSGNNVSSAATSVTVFAVNPSSDVTNVNFGFIQGAPLPIILKDFTASKNGCAARLDWNTASEVNVKNIQIERSSNGGDFATIATVQPNGGGHYTYADDLGTGRYGYRLKVNDYDGTYFNSWVATVTLACDQHVQVYPTSTSGIVYVTGANAGAVINVYDAAGRTVITTKANSQKTTLSLSGLPSGTYFVALIDGNQLVKQTTIIKE</sequence>
<dbReference type="NCBIfam" id="TIGR04183">
    <property type="entry name" value="Por_Secre_tail"/>
    <property type="match status" value="1"/>
</dbReference>
<comment type="subcellular location">
    <subcellularLocation>
        <location evidence="1">Secreted</location>
    </subcellularLocation>
</comment>
<dbReference type="EMBL" id="QKTW01000002">
    <property type="protein sequence ID" value="PZF74687.1"/>
    <property type="molecule type" value="Genomic_DNA"/>
</dbReference>
<comment type="caution">
    <text evidence="7">The sequence shown here is derived from an EMBL/GenBank/DDBJ whole genome shotgun (WGS) entry which is preliminary data.</text>
</comment>
<gene>
    <name evidence="7" type="ORF">DN068_00370</name>
</gene>
<evidence type="ECO:0000313" key="7">
    <source>
        <dbReference type="EMBL" id="PZF74687.1"/>
    </source>
</evidence>
<evidence type="ECO:0000256" key="4">
    <source>
        <dbReference type="SAM" id="SignalP"/>
    </source>
</evidence>
<evidence type="ECO:0000256" key="2">
    <source>
        <dbReference type="ARBA" id="ARBA00022525"/>
    </source>
</evidence>
<evidence type="ECO:0008006" key="9">
    <source>
        <dbReference type="Google" id="ProtNLM"/>
    </source>
</evidence>
<keyword evidence="8" id="KW-1185">Reference proteome</keyword>
<dbReference type="InterPro" id="IPR026444">
    <property type="entry name" value="Secre_tail"/>
</dbReference>
<dbReference type="SUPFAM" id="SSF117074">
    <property type="entry name" value="Hypothetical protein PA1324"/>
    <property type="match status" value="1"/>
</dbReference>
<evidence type="ECO:0000256" key="1">
    <source>
        <dbReference type="ARBA" id="ARBA00004613"/>
    </source>
</evidence>
<protein>
    <recommendedName>
        <fullName evidence="9">Secretion system C-terminal sorting domain-containing protein</fullName>
    </recommendedName>
</protein>
<dbReference type="SUPFAM" id="SSF49785">
    <property type="entry name" value="Galactose-binding domain-like"/>
    <property type="match status" value="1"/>
</dbReference>
<evidence type="ECO:0000259" key="5">
    <source>
        <dbReference type="Pfam" id="PF17210"/>
    </source>
</evidence>
<dbReference type="Pfam" id="PF18962">
    <property type="entry name" value="Por_Secre_tail"/>
    <property type="match status" value="1"/>
</dbReference>
<organism evidence="7 8">
    <name type="scientific">Taibaiella soli</name>
    <dbReference type="NCBI Taxonomy" id="1649169"/>
    <lineage>
        <taxon>Bacteria</taxon>
        <taxon>Pseudomonadati</taxon>
        <taxon>Bacteroidota</taxon>
        <taxon>Chitinophagia</taxon>
        <taxon>Chitinophagales</taxon>
        <taxon>Chitinophagaceae</taxon>
        <taxon>Taibaiella</taxon>
    </lineage>
</organism>
<dbReference type="Gene3D" id="2.60.120.260">
    <property type="entry name" value="Galactose-binding domain-like"/>
    <property type="match status" value="2"/>
</dbReference>
<feature type="signal peptide" evidence="4">
    <location>
        <begin position="1"/>
        <end position="39"/>
    </location>
</feature>
<keyword evidence="3 4" id="KW-0732">Signal</keyword>
<evidence type="ECO:0000313" key="8">
    <source>
        <dbReference type="Proteomes" id="UP000248745"/>
    </source>
</evidence>
<dbReference type="InterPro" id="IPR013783">
    <property type="entry name" value="Ig-like_fold"/>
</dbReference>
<proteinExistence type="predicted"/>
<dbReference type="Pfam" id="PF17210">
    <property type="entry name" value="SdrD_B"/>
    <property type="match status" value="1"/>
</dbReference>
<dbReference type="GO" id="GO:0005576">
    <property type="term" value="C:extracellular region"/>
    <property type="evidence" value="ECO:0007669"/>
    <property type="project" value="UniProtKB-SubCell"/>
</dbReference>
<accession>A0A2W2BFN4</accession>
<dbReference type="InterPro" id="IPR008979">
    <property type="entry name" value="Galactose-bd-like_sf"/>
</dbReference>
<feature type="chain" id="PRO_5015967189" description="Secretion system C-terminal sorting domain-containing protein" evidence="4">
    <location>
        <begin position="40"/>
        <end position="867"/>
    </location>
</feature>
<dbReference type="AlphaFoldDB" id="A0A2W2BFN4"/>